<dbReference type="Proteomes" id="UP000598146">
    <property type="component" value="Unassembled WGS sequence"/>
</dbReference>
<proteinExistence type="predicted"/>
<comment type="caution">
    <text evidence="2">The sequence shown here is derived from an EMBL/GenBank/DDBJ whole genome shotgun (WGS) entry which is preliminary data.</text>
</comment>
<sequence>MTEPITEPVAETAPRQAWAGWDTVIRIGGVVVSILATVVTAFIELELTALRSGGFGQLFAGRSPWSGSGAAIPLAIPIAVAANLAISWFAVTTTGRRWALGPPWALWTLLMLAAAGTRTAEGDYLIGATNWVALVTILVGSLTFAVYSYRMILRPTDRRLSGSV</sequence>
<keyword evidence="1" id="KW-0472">Membrane</keyword>
<feature type="transmembrane region" description="Helical" evidence="1">
    <location>
        <begin position="98"/>
        <end position="116"/>
    </location>
</feature>
<feature type="transmembrane region" description="Helical" evidence="1">
    <location>
        <begin position="24"/>
        <end position="43"/>
    </location>
</feature>
<dbReference type="AlphaFoldDB" id="A0A931G0T9"/>
<keyword evidence="1" id="KW-1133">Transmembrane helix</keyword>
<evidence type="ECO:0000313" key="3">
    <source>
        <dbReference type="Proteomes" id="UP000598146"/>
    </source>
</evidence>
<feature type="transmembrane region" description="Helical" evidence="1">
    <location>
        <begin position="128"/>
        <end position="149"/>
    </location>
</feature>
<dbReference type="EMBL" id="JADQTO010000004">
    <property type="protein sequence ID" value="MBG0561719.1"/>
    <property type="molecule type" value="Genomic_DNA"/>
</dbReference>
<reference evidence="2" key="1">
    <citation type="submission" date="2020-11" db="EMBL/GenBank/DDBJ databases">
        <title>Isolation and identification of active actinomycetes.</title>
        <authorList>
            <person name="Sun X."/>
        </authorList>
    </citation>
    <scope>NUCLEOTIDE SEQUENCE</scope>
    <source>
        <strain evidence="2">NEAU-A11</strain>
    </source>
</reference>
<accession>A0A931G0T9</accession>
<keyword evidence="3" id="KW-1185">Reference proteome</keyword>
<feature type="transmembrane region" description="Helical" evidence="1">
    <location>
        <begin position="70"/>
        <end position="91"/>
    </location>
</feature>
<evidence type="ECO:0000313" key="2">
    <source>
        <dbReference type="EMBL" id="MBG0561719.1"/>
    </source>
</evidence>
<protein>
    <submittedName>
        <fullName evidence="2">Uncharacterized protein</fullName>
    </submittedName>
</protein>
<name>A0A931G0T9_9ACTN</name>
<evidence type="ECO:0000256" key="1">
    <source>
        <dbReference type="SAM" id="Phobius"/>
    </source>
</evidence>
<gene>
    <name evidence="2" type="ORF">I4J89_09615</name>
</gene>
<organism evidence="2 3">
    <name type="scientific">Actinoplanes aureus</name>
    <dbReference type="NCBI Taxonomy" id="2792083"/>
    <lineage>
        <taxon>Bacteria</taxon>
        <taxon>Bacillati</taxon>
        <taxon>Actinomycetota</taxon>
        <taxon>Actinomycetes</taxon>
        <taxon>Micromonosporales</taxon>
        <taxon>Micromonosporaceae</taxon>
        <taxon>Actinoplanes</taxon>
    </lineage>
</organism>
<keyword evidence="1" id="KW-0812">Transmembrane</keyword>